<feature type="binding site" evidence="8">
    <location>
        <position position="83"/>
    </location>
    <ligand>
        <name>UDP-alpha-D-glucose</name>
        <dbReference type="ChEBI" id="CHEBI:58885"/>
    </ligand>
</feature>
<evidence type="ECO:0000256" key="7">
    <source>
        <dbReference type="ARBA" id="ARBA00023316"/>
    </source>
</evidence>
<keyword evidence="3" id="KW-0808">Transferase</keyword>
<evidence type="ECO:0000256" key="4">
    <source>
        <dbReference type="ARBA" id="ARBA00022692"/>
    </source>
</evidence>
<feature type="binding site" evidence="8">
    <location>
        <position position="54"/>
    </location>
    <ligand>
        <name>UDP-alpha-D-glucose</name>
        <dbReference type="ChEBI" id="CHEBI:58885"/>
    </ligand>
</feature>
<keyword evidence="4" id="KW-0812">Transmembrane</keyword>
<evidence type="ECO:0000256" key="5">
    <source>
        <dbReference type="ARBA" id="ARBA00022989"/>
    </source>
</evidence>
<sequence length="178" mass="19333">MASRSTPQASPMNHATDLSVLKDKFVIPTPINPTGKSDLPGVDMFVSIANPEKEPSLVTASTILSILAVEYLVEKLACYVSVDGDALLTFEAMAEVGLRKHNNVLVFHSTVVAYEVWANFVLVSVALKSEVALWVARLDAVLAAEGNPDIGKRRVLRLSFECEESAAIIRDVASEFHH</sequence>
<dbReference type="GO" id="GO:0030244">
    <property type="term" value="P:cellulose biosynthetic process"/>
    <property type="evidence" value="ECO:0007669"/>
    <property type="project" value="InterPro"/>
</dbReference>
<keyword evidence="2" id="KW-0328">Glycosyltransferase</keyword>
<gene>
    <name evidence="9" type="ORF">IEQ34_021827</name>
</gene>
<evidence type="ECO:0000256" key="6">
    <source>
        <dbReference type="ARBA" id="ARBA00023136"/>
    </source>
</evidence>
<feature type="binding site" evidence="8">
    <location>
        <position position="53"/>
    </location>
    <ligand>
        <name>UDP-alpha-D-glucose</name>
        <dbReference type="ChEBI" id="CHEBI:58885"/>
    </ligand>
</feature>
<dbReference type="Pfam" id="PF03552">
    <property type="entry name" value="Cellulose_synt"/>
    <property type="match status" value="1"/>
</dbReference>
<keyword evidence="7" id="KW-0961">Cell wall biogenesis/degradation</keyword>
<proteinExistence type="predicted"/>
<dbReference type="Proteomes" id="UP000775213">
    <property type="component" value="Unassembled WGS sequence"/>
</dbReference>
<name>A0AAV7FXA8_DENCH</name>
<dbReference type="AlphaFoldDB" id="A0AAV7FXA8"/>
<dbReference type="GO" id="GO:0016020">
    <property type="term" value="C:membrane"/>
    <property type="evidence" value="ECO:0007669"/>
    <property type="project" value="InterPro"/>
</dbReference>
<keyword evidence="10" id="KW-1185">Reference proteome</keyword>
<keyword evidence="5" id="KW-1133">Transmembrane helix</keyword>
<comment type="subcellular location">
    <subcellularLocation>
        <location evidence="1">Endomembrane system</location>
    </subcellularLocation>
</comment>
<evidence type="ECO:0000256" key="1">
    <source>
        <dbReference type="ARBA" id="ARBA00004308"/>
    </source>
</evidence>
<keyword evidence="6" id="KW-0472">Membrane</keyword>
<dbReference type="InterPro" id="IPR005150">
    <property type="entry name" value="Cellulose_synth"/>
</dbReference>
<evidence type="ECO:0000256" key="2">
    <source>
        <dbReference type="ARBA" id="ARBA00022676"/>
    </source>
</evidence>
<reference evidence="9 10" key="1">
    <citation type="journal article" date="2021" name="Hortic Res">
        <title>Chromosome-scale assembly of the Dendrobium chrysotoxum genome enhances the understanding of orchid evolution.</title>
        <authorList>
            <person name="Zhang Y."/>
            <person name="Zhang G.Q."/>
            <person name="Zhang D."/>
            <person name="Liu X.D."/>
            <person name="Xu X.Y."/>
            <person name="Sun W.H."/>
            <person name="Yu X."/>
            <person name="Zhu X."/>
            <person name="Wang Z.W."/>
            <person name="Zhao X."/>
            <person name="Zhong W.Y."/>
            <person name="Chen H."/>
            <person name="Yin W.L."/>
            <person name="Huang T."/>
            <person name="Niu S.C."/>
            <person name="Liu Z.J."/>
        </authorList>
    </citation>
    <scope>NUCLEOTIDE SEQUENCE [LARGE SCALE GENOMIC DNA]</scope>
    <source>
        <strain evidence="9">Lindl</strain>
    </source>
</reference>
<organism evidence="9 10">
    <name type="scientific">Dendrobium chrysotoxum</name>
    <name type="common">Orchid</name>
    <dbReference type="NCBI Taxonomy" id="161865"/>
    <lineage>
        <taxon>Eukaryota</taxon>
        <taxon>Viridiplantae</taxon>
        <taxon>Streptophyta</taxon>
        <taxon>Embryophyta</taxon>
        <taxon>Tracheophyta</taxon>
        <taxon>Spermatophyta</taxon>
        <taxon>Magnoliopsida</taxon>
        <taxon>Liliopsida</taxon>
        <taxon>Asparagales</taxon>
        <taxon>Orchidaceae</taxon>
        <taxon>Epidendroideae</taxon>
        <taxon>Malaxideae</taxon>
        <taxon>Dendrobiinae</taxon>
        <taxon>Dendrobium</taxon>
    </lineage>
</organism>
<dbReference type="GO" id="GO:0012505">
    <property type="term" value="C:endomembrane system"/>
    <property type="evidence" value="ECO:0007669"/>
    <property type="project" value="UniProtKB-SubCell"/>
</dbReference>
<comment type="caution">
    <text evidence="9">The sequence shown here is derived from an EMBL/GenBank/DDBJ whole genome shotgun (WGS) entry which is preliminary data.</text>
</comment>
<dbReference type="EMBL" id="JAGFBR010000019">
    <property type="protein sequence ID" value="KAH0448027.1"/>
    <property type="molecule type" value="Genomic_DNA"/>
</dbReference>
<evidence type="ECO:0000256" key="3">
    <source>
        <dbReference type="ARBA" id="ARBA00022679"/>
    </source>
</evidence>
<protein>
    <submittedName>
        <fullName evidence="9">Uncharacterized protein</fullName>
    </submittedName>
</protein>
<dbReference type="PANTHER" id="PTHR13301">
    <property type="entry name" value="X-BOX TRANSCRIPTION FACTOR-RELATED"/>
    <property type="match status" value="1"/>
</dbReference>
<feature type="binding site" evidence="8">
    <location>
        <position position="47"/>
    </location>
    <ligand>
        <name>UDP-alpha-D-glucose</name>
        <dbReference type="ChEBI" id="CHEBI:58885"/>
    </ligand>
</feature>
<accession>A0AAV7FXA8</accession>
<evidence type="ECO:0000313" key="10">
    <source>
        <dbReference type="Proteomes" id="UP000775213"/>
    </source>
</evidence>
<dbReference type="GO" id="GO:0016760">
    <property type="term" value="F:cellulose synthase (UDP-forming) activity"/>
    <property type="evidence" value="ECO:0007669"/>
    <property type="project" value="InterPro"/>
</dbReference>
<dbReference type="GO" id="GO:0071555">
    <property type="term" value="P:cell wall organization"/>
    <property type="evidence" value="ECO:0007669"/>
    <property type="project" value="UniProtKB-KW"/>
</dbReference>
<evidence type="ECO:0000256" key="8">
    <source>
        <dbReference type="PIRSR" id="PIRSR605150-2"/>
    </source>
</evidence>
<evidence type="ECO:0000313" key="9">
    <source>
        <dbReference type="EMBL" id="KAH0448027.1"/>
    </source>
</evidence>